<organism evidence="6 7">
    <name type="scientific">Grimontia celer</name>
    <dbReference type="NCBI Taxonomy" id="1796497"/>
    <lineage>
        <taxon>Bacteria</taxon>
        <taxon>Pseudomonadati</taxon>
        <taxon>Pseudomonadota</taxon>
        <taxon>Gammaproteobacteria</taxon>
        <taxon>Vibrionales</taxon>
        <taxon>Vibrionaceae</taxon>
        <taxon>Grimontia</taxon>
    </lineage>
</organism>
<dbReference type="Proteomes" id="UP000071641">
    <property type="component" value="Unassembled WGS sequence"/>
</dbReference>
<accession>A0A128EZW6</accession>
<dbReference type="Pfam" id="PF03466">
    <property type="entry name" value="LysR_substrate"/>
    <property type="match status" value="1"/>
</dbReference>
<dbReference type="OrthoDB" id="5858319at2"/>
<evidence type="ECO:0000256" key="4">
    <source>
        <dbReference type="ARBA" id="ARBA00023163"/>
    </source>
</evidence>
<dbReference type="STRING" id="1796497.GCE9029_01672"/>
<evidence type="ECO:0000259" key="5">
    <source>
        <dbReference type="PROSITE" id="PS50931"/>
    </source>
</evidence>
<sequence>MHTLEQLTTFIAVYEKGSYSAAAKLLRKSRTTVREHVMAFEDGVGYSLFVIEGRKAIPTDKASKLYFQAKVVEKQNRELFHFSQALFDRDVYSVTIVHDVFAPMTMMVNIEEKIRQHYPNITVNWLHRTRPEALEMLNDGSADLALMPNRDMVFPETEVTWRSIANLQLKCFASVSSPLAALQEVTINELQGQTQYLTENFLALDVGFAKVSPRRHVVSNHDLLCELIKRDGWAAMPTDYLLPYLNSGELVELNIKESPIGKGIGLNVFFAIGKDNQQEFADIIDWFEEQGRQFG</sequence>
<reference evidence="7" key="1">
    <citation type="submission" date="2016-02" db="EMBL/GenBank/DDBJ databases">
        <authorList>
            <person name="Rodrigo-Torres Lidia"/>
            <person name="Arahal R.David."/>
        </authorList>
    </citation>
    <scope>NUCLEOTIDE SEQUENCE [LARGE SCALE GENOMIC DNA]</scope>
    <source>
        <strain evidence="7">CECT 9029</strain>
    </source>
</reference>
<dbReference type="CDD" id="cd05466">
    <property type="entry name" value="PBP2_LTTR_substrate"/>
    <property type="match status" value="1"/>
</dbReference>
<dbReference type="AlphaFoldDB" id="A0A128EZW6"/>
<dbReference type="Gene3D" id="3.40.190.290">
    <property type="match status" value="1"/>
</dbReference>
<dbReference type="SUPFAM" id="SSF46785">
    <property type="entry name" value="Winged helix' DNA-binding domain"/>
    <property type="match status" value="1"/>
</dbReference>
<keyword evidence="3 6" id="KW-0238">DNA-binding</keyword>
<keyword evidence="4" id="KW-0804">Transcription</keyword>
<dbReference type="InterPro" id="IPR036390">
    <property type="entry name" value="WH_DNA-bd_sf"/>
</dbReference>
<dbReference type="PROSITE" id="PS50931">
    <property type="entry name" value="HTH_LYSR"/>
    <property type="match status" value="1"/>
</dbReference>
<keyword evidence="7" id="KW-1185">Reference proteome</keyword>
<keyword evidence="2" id="KW-0805">Transcription regulation</keyword>
<dbReference type="Pfam" id="PF00126">
    <property type="entry name" value="HTH_1"/>
    <property type="match status" value="1"/>
</dbReference>
<comment type="similarity">
    <text evidence="1">Belongs to the LysR transcriptional regulatory family.</text>
</comment>
<evidence type="ECO:0000256" key="3">
    <source>
        <dbReference type="ARBA" id="ARBA00023125"/>
    </source>
</evidence>
<evidence type="ECO:0000313" key="7">
    <source>
        <dbReference type="Proteomes" id="UP000071641"/>
    </source>
</evidence>
<dbReference type="RefSeq" id="WP_062662506.1">
    <property type="nucleotide sequence ID" value="NZ_FIZX01000001.1"/>
</dbReference>
<dbReference type="InterPro" id="IPR005119">
    <property type="entry name" value="LysR_subst-bd"/>
</dbReference>
<name>A0A128EZW6_9GAMM</name>
<dbReference type="GO" id="GO:0000976">
    <property type="term" value="F:transcription cis-regulatory region binding"/>
    <property type="evidence" value="ECO:0007669"/>
    <property type="project" value="TreeGrafter"/>
</dbReference>
<dbReference type="GO" id="GO:0003700">
    <property type="term" value="F:DNA-binding transcription factor activity"/>
    <property type="evidence" value="ECO:0007669"/>
    <property type="project" value="InterPro"/>
</dbReference>
<dbReference type="SUPFAM" id="SSF53850">
    <property type="entry name" value="Periplasmic binding protein-like II"/>
    <property type="match status" value="1"/>
</dbReference>
<proteinExistence type="inferred from homology"/>
<dbReference type="Gene3D" id="1.10.10.10">
    <property type="entry name" value="Winged helix-like DNA-binding domain superfamily/Winged helix DNA-binding domain"/>
    <property type="match status" value="1"/>
</dbReference>
<evidence type="ECO:0000256" key="1">
    <source>
        <dbReference type="ARBA" id="ARBA00009437"/>
    </source>
</evidence>
<feature type="domain" description="HTH lysR-type" evidence="5">
    <location>
        <begin position="1"/>
        <end position="59"/>
    </location>
</feature>
<dbReference type="InterPro" id="IPR000847">
    <property type="entry name" value="LysR_HTH_N"/>
</dbReference>
<evidence type="ECO:0000313" key="6">
    <source>
        <dbReference type="EMBL" id="CZF79825.1"/>
    </source>
</evidence>
<dbReference type="InterPro" id="IPR036388">
    <property type="entry name" value="WH-like_DNA-bd_sf"/>
</dbReference>
<evidence type="ECO:0000256" key="2">
    <source>
        <dbReference type="ARBA" id="ARBA00023015"/>
    </source>
</evidence>
<protein>
    <submittedName>
        <fullName evidence="6">DNA-binding transcriptional regulator HcaR</fullName>
    </submittedName>
</protein>
<dbReference type="PANTHER" id="PTHR30126">
    <property type="entry name" value="HTH-TYPE TRANSCRIPTIONAL REGULATOR"/>
    <property type="match status" value="1"/>
</dbReference>
<dbReference type="EMBL" id="FIZX01000001">
    <property type="protein sequence ID" value="CZF79825.1"/>
    <property type="molecule type" value="Genomic_DNA"/>
</dbReference>
<dbReference type="PANTHER" id="PTHR30126:SF91">
    <property type="entry name" value="LYSR FAMILY TRANSCRIPTIONAL REGULATOR"/>
    <property type="match status" value="1"/>
</dbReference>
<gene>
    <name evidence="6" type="ORF">GCE9029_01672</name>
</gene>